<dbReference type="Pfam" id="PF12838">
    <property type="entry name" value="Fer4_7"/>
    <property type="match status" value="1"/>
</dbReference>
<dbReference type="EC" id="1.6.5.11" evidence="13"/>
<evidence type="ECO:0000256" key="10">
    <source>
        <dbReference type="ARBA" id="ARBA00023075"/>
    </source>
</evidence>
<comment type="caution">
    <text evidence="13">The sequence shown here is derived from an EMBL/GenBank/DDBJ whole genome shotgun (WGS) entry which is preliminary data.</text>
</comment>
<evidence type="ECO:0000256" key="2">
    <source>
        <dbReference type="ARBA" id="ARBA00022485"/>
    </source>
</evidence>
<evidence type="ECO:0000256" key="1">
    <source>
        <dbReference type="ARBA" id="ARBA00022475"/>
    </source>
</evidence>
<organism evidence="13 14">
    <name type="scientific">Sporotomaculum syntrophicum</name>
    <dbReference type="NCBI Taxonomy" id="182264"/>
    <lineage>
        <taxon>Bacteria</taxon>
        <taxon>Bacillati</taxon>
        <taxon>Bacillota</taxon>
        <taxon>Clostridia</taxon>
        <taxon>Eubacteriales</taxon>
        <taxon>Desulfallaceae</taxon>
        <taxon>Sporotomaculum</taxon>
    </lineage>
</organism>
<keyword evidence="11" id="KW-0472">Membrane</keyword>
<protein>
    <submittedName>
        <fullName evidence="13">NADH-quinone oxidoreductase subunit 9</fullName>
        <ecNumber evidence="13">1.6.5.11</ecNumber>
    </submittedName>
</protein>
<dbReference type="EMBL" id="LSRS01000001">
    <property type="protein sequence ID" value="KAF1086635.1"/>
    <property type="molecule type" value="Genomic_DNA"/>
</dbReference>
<dbReference type="AlphaFoldDB" id="A0A9D3AXF0"/>
<dbReference type="InterPro" id="IPR017896">
    <property type="entry name" value="4Fe4S_Fe-S-bd"/>
</dbReference>
<dbReference type="InterPro" id="IPR010226">
    <property type="entry name" value="NADH_quinone_OxRdtase_chainI"/>
</dbReference>
<dbReference type="PROSITE" id="PS00198">
    <property type="entry name" value="4FE4S_FER_1"/>
    <property type="match status" value="2"/>
</dbReference>
<evidence type="ECO:0000256" key="5">
    <source>
        <dbReference type="ARBA" id="ARBA00022737"/>
    </source>
</evidence>
<evidence type="ECO:0000256" key="11">
    <source>
        <dbReference type="ARBA" id="ARBA00023136"/>
    </source>
</evidence>
<gene>
    <name evidence="13" type="primary">nqo9</name>
    <name evidence="13" type="ORF">SPSYN_00354</name>
</gene>
<keyword evidence="8" id="KW-0411">Iron-sulfur</keyword>
<keyword evidence="13" id="KW-0560">Oxidoreductase</keyword>
<keyword evidence="3" id="KW-0874">Quinone</keyword>
<keyword evidence="9" id="KW-0520">NAD</keyword>
<dbReference type="GO" id="GO:0016651">
    <property type="term" value="F:oxidoreductase activity, acting on NAD(P)H"/>
    <property type="evidence" value="ECO:0007669"/>
    <property type="project" value="InterPro"/>
</dbReference>
<evidence type="ECO:0000259" key="12">
    <source>
        <dbReference type="PROSITE" id="PS51379"/>
    </source>
</evidence>
<evidence type="ECO:0000256" key="8">
    <source>
        <dbReference type="ARBA" id="ARBA00023014"/>
    </source>
</evidence>
<reference evidence="13" key="1">
    <citation type="submission" date="2016-02" db="EMBL/GenBank/DDBJ databases">
        <title>Draft Genome Sequence of Sporotomaculum syntrophicum Strain FB, a Syntrophic Benzoate Degrader.</title>
        <authorList>
            <person name="Nobu M.K."/>
            <person name="Narihiro T."/>
            <person name="Qiu Y.-L."/>
            <person name="Ohashi A."/>
            <person name="Liu W.-T."/>
            <person name="Yuji S."/>
        </authorList>
    </citation>
    <scope>NUCLEOTIDE SEQUENCE</scope>
    <source>
        <strain evidence="13">FB</strain>
    </source>
</reference>
<keyword evidence="2" id="KW-0004">4Fe-4S</keyword>
<evidence type="ECO:0000256" key="4">
    <source>
        <dbReference type="ARBA" id="ARBA00022723"/>
    </source>
</evidence>
<dbReference type="PANTHER" id="PTHR10849">
    <property type="entry name" value="NADH DEHYDROGENASE UBIQUINONE IRON-SULFUR PROTEIN 8, MITOCHONDRIAL"/>
    <property type="match status" value="1"/>
</dbReference>
<proteinExistence type="predicted"/>
<dbReference type="GO" id="GO:0016020">
    <property type="term" value="C:membrane"/>
    <property type="evidence" value="ECO:0007669"/>
    <property type="project" value="InterPro"/>
</dbReference>
<evidence type="ECO:0000256" key="7">
    <source>
        <dbReference type="ARBA" id="ARBA00023004"/>
    </source>
</evidence>
<evidence type="ECO:0000313" key="14">
    <source>
        <dbReference type="Proteomes" id="UP000798488"/>
    </source>
</evidence>
<dbReference type="Proteomes" id="UP000798488">
    <property type="component" value="Unassembled WGS sequence"/>
</dbReference>
<dbReference type="InterPro" id="IPR017900">
    <property type="entry name" value="4Fe4S_Fe_S_CS"/>
</dbReference>
<dbReference type="PROSITE" id="PS51379">
    <property type="entry name" value="4FE4S_FER_2"/>
    <property type="match status" value="2"/>
</dbReference>
<evidence type="ECO:0000256" key="3">
    <source>
        <dbReference type="ARBA" id="ARBA00022719"/>
    </source>
</evidence>
<dbReference type="PANTHER" id="PTHR10849:SF24">
    <property type="entry name" value="NADH-QUINONE OXIDOREDUCTASE SUBUNIT I 2"/>
    <property type="match status" value="1"/>
</dbReference>
<dbReference type="OrthoDB" id="9803192at2"/>
<keyword evidence="5" id="KW-0677">Repeat</keyword>
<feature type="domain" description="4Fe-4S ferredoxin-type" evidence="12">
    <location>
        <begin position="39"/>
        <end position="68"/>
    </location>
</feature>
<evidence type="ECO:0000256" key="6">
    <source>
        <dbReference type="ARBA" id="ARBA00022967"/>
    </source>
</evidence>
<dbReference type="Gene3D" id="3.30.70.3270">
    <property type="match status" value="1"/>
</dbReference>
<evidence type="ECO:0000256" key="9">
    <source>
        <dbReference type="ARBA" id="ARBA00023027"/>
    </source>
</evidence>
<evidence type="ECO:0000313" key="13">
    <source>
        <dbReference type="EMBL" id="KAF1086635.1"/>
    </source>
</evidence>
<keyword evidence="7" id="KW-0408">Iron</keyword>
<keyword evidence="14" id="KW-1185">Reference proteome</keyword>
<dbReference type="GO" id="GO:0048038">
    <property type="term" value="F:quinone binding"/>
    <property type="evidence" value="ECO:0007669"/>
    <property type="project" value="UniProtKB-KW"/>
</dbReference>
<feature type="domain" description="4Fe-4S ferredoxin-type" evidence="12">
    <location>
        <begin position="77"/>
        <end position="106"/>
    </location>
</feature>
<keyword evidence="1" id="KW-1003">Cell membrane</keyword>
<dbReference type="SUPFAM" id="SSF46548">
    <property type="entry name" value="alpha-helical ferredoxin"/>
    <property type="match status" value="1"/>
</dbReference>
<accession>A0A9D3AXF0</accession>
<name>A0A9D3AXF0_9FIRM</name>
<keyword evidence="4" id="KW-0479">Metal-binding</keyword>
<dbReference type="RefSeq" id="WP_161820774.1">
    <property type="nucleotide sequence ID" value="NZ_LSRS01000001.1"/>
</dbReference>
<keyword evidence="6" id="KW-1278">Translocase</keyword>
<sequence>MFGKGLVKGMQITFKEFWSPKATIQYPEHQNPIPDRYHGRFTLDVDKCIACGMCANACPNKVISLQKQKVGTKQYLTNYVMKIYYCLFCGLCVESCPKDALHFSKVINMNQYHFSDIPLVLVQREAPAVTAESEVAASKTSDKEGE</sequence>
<dbReference type="GO" id="GO:0051539">
    <property type="term" value="F:4 iron, 4 sulfur cluster binding"/>
    <property type="evidence" value="ECO:0007669"/>
    <property type="project" value="UniProtKB-KW"/>
</dbReference>
<dbReference type="GO" id="GO:0046872">
    <property type="term" value="F:metal ion binding"/>
    <property type="evidence" value="ECO:0007669"/>
    <property type="project" value="UniProtKB-KW"/>
</dbReference>
<keyword evidence="10" id="KW-0830">Ubiquinone</keyword>